<dbReference type="Pfam" id="PF01223">
    <property type="entry name" value="Endonuclease_NS"/>
    <property type="match status" value="1"/>
</dbReference>
<dbReference type="Pfam" id="PF13927">
    <property type="entry name" value="Ig_3"/>
    <property type="match status" value="3"/>
</dbReference>
<dbReference type="InterPro" id="IPR003599">
    <property type="entry name" value="Ig_sub"/>
</dbReference>
<dbReference type="Pfam" id="PF07679">
    <property type="entry name" value="I-set"/>
    <property type="match status" value="7"/>
</dbReference>
<keyword evidence="4" id="KW-0677">Repeat</keyword>
<dbReference type="InterPro" id="IPR003598">
    <property type="entry name" value="Ig_sub2"/>
</dbReference>
<feature type="chain" id="PRO_5042193905" description="Hemicentin-1" evidence="8">
    <location>
        <begin position="22"/>
        <end position="1872"/>
    </location>
</feature>
<dbReference type="SMART" id="SM00408">
    <property type="entry name" value="IGc2"/>
    <property type="match status" value="11"/>
</dbReference>
<dbReference type="InterPro" id="IPR013098">
    <property type="entry name" value="Ig_I-set"/>
</dbReference>
<dbReference type="GO" id="GO:0003676">
    <property type="term" value="F:nucleic acid binding"/>
    <property type="evidence" value="ECO:0007669"/>
    <property type="project" value="InterPro"/>
</dbReference>
<keyword evidence="5" id="KW-1015">Disulfide bond</keyword>
<dbReference type="Pfam" id="PF25106">
    <property type="entry name" value="VWA_4"/>
    <property type="match status" value="1"/>
</dbReference>
<name>A0AAD7YTE9_MYTSE</name>
<dbReference type="Gene3D" id="2.60.40.10">
    <property type="entry name" value="Immunoglobulins"/>
    <property type="match status" value="12"/>
</dbReference>
<dbReference type="SUPFAM" id="SSF48726">
    <property type="entry name" value="Immunoglobulin"/>
    <property type="match status" value="12"/>
</dbReference>
<feature type="domain" description="Ig-like" evidence="10">
    <location>
        <begin position="1333"/>
        <end position="1407"/>
    </location>
</feature>
<gene>
    <name evidence="11" type="ORF">PYW07_006333</name>
</gene>
<feature type="domain" description="Ig-like" evidence="10">
    <location>
        <begin position="1412"/>
        <end position="1492"/>
    </location>
</feature>
<dbReference type="InterPro" id="IPR001604">
    <property type="entry name" value="Endo_G_ENPP1-like_dom"/>
</dbReference>
<feature type="domain" description="Ig-like" evidence="10">
    <location>
        <begin position="1236"/>
        <end position="1328"/>
    </location>
</feature>
<dbReference type="GO" id="GO:0046872">
    <property type="term" value="F:metal ion binding"/>
    <property type="evidence" value="ECO:0007669"/>
    <property type="project" value="InterPro"/>
</dbReference>
<evidence type="ECO:0000256" key="5">
    <source>
        <dbReference type="ARBA" id="ARBA00023157"/>
    </source>
</evidence>
<accession>A0AAD7YTE9</accession>
<feature type="domain" description="Ig-like" evidence="10">
    <location>
        <begin position="513"/>
        <end position="594"/>
    </location>
</feature>
<feature type="domain" description="Ig-like" evidence="10">
    <location>
        <begin position="1142"/>
        <end position="1228"/>
    </location>
</feature>
<dbReference type="InterPro" id="IPR036465">
    <property type="entry name" value="vWFA_dom_sf"/>
</dbReference>
<feature type="domain" description="Ig-like" evidence="10">
    <location>
        <begin position="696"/>
        <end position="780"/>
    </location>
</feature>
<protein>
    <recommendedName>
        <fullName evidence="13">Hemicentin-1</fullName>
    </recommendedName>
</protein>
<dbReference type="SUPFAM" id="SSF53300">
    <property type="entry name" value="vWA-like"/>
    <property type="match status" value="1"/>
</dbReference>
<sequence length="1872" mass="208085">MTSYGQYFVLLLILQTCAIYGEEVIKSSLTFVIDDTGSMAGEIRQVKEEVNIIFEKVMSSKSSQIENFVLVTFNDPTAQLRTITTDRDEFKRQVAAISVHGGGDCPEYAMTGIELGLKESLPLSYLYVFTDASAKDYDRFDQIKSISQKKQSQVVFILTGQCGSKSSADYQVYHQVARATNGQVFHMMKDDVKDILKYVEEAITSRAIPLVNTILKPGYGKTITYPVDSHTGPVMISVTGDGATIGEVTGPGGSKPTKEPVVSKPGIAIVKVTNATVGDHEVEVGSTSDTHVMVTAKSDLNFQLGFAVYKPNSMKDTVTRPAPVGDAFLGVRLLGSGVRLTTAKILDMSDNVIAEVPLELIDEATQFYASPSFSPPSTMFRVSVSGIDVATKSPITRKGPSPIERQPLTDEKENRSPVITIDGAPKIITEYDGPLQLKCNVQGYPQPDITWQEKDSVNTIPAEVKMIEFPYKYVSILDINKANKNVTYQCKASNIIGVEIKYVEVETKRKIYFTVTDTPKDSVVEYNKEGRLVCKVDSYPPASITWYKDGAEVSEDSNIDFSSDKSTLTIKYMQVDLQGKYTCEARNDFDRKVFIAKVAIFGVEKPVIDNTHKVVRAVEKTNAELSCRMLKGIPTPRISWSFQPAGEATFRPMAETSATVHLNNVGRDRSGLYKCSALNALGSDSFDIQLVVEYPPEIKKDIDYIRKKDGEEVRISCDVTGEPFPAVKWLLNDTKIETSAKMRIASDHSLSFKVTPAHMGYYTCEAENKLNKVKRTVFLNVLEKPAIDKRNREIFVIQKTNIDLVCRIVQGNPEPDIRWYYRAPGSGSFRAISETSKTLRLNNVDKKHTGSYKCTATNSVGDDEFQMELVVEYPPEIKKDIDYIRKKDGEEVRISCDVTGEPFPAVKWLLNDTKIETSAKMRIASDHSLSFKVTPAHMGYFTCEAENKLNKVKRTVFLNVLEKPAIDKRNTEIFVIQKTNIDLVCRIVQGNPVPDIRWYYRAPGSGSFRAISETSKTLRLNNVNKKHTGSYKCTATNSVGDDEFQMELVVEYPPIIKADVDVILSKDDDEVRISCDATGEPTPAVRWFFNNTIFDSAAKKRISLDQSLRFKARLTDIGYYRCEAVNKLGGAKKTTFLNVYIPVTIETPKKSKIEVMVGKSHMLNCRADGYPKPNIKWTFQSLDPMKPAIDVTPTAGVAALQLKNMQLEQQGSYTCEAENGIGAPAHITYEVNIYAPPVIYNVYPKKAFEALAGDPTLKIQCKATGSPKPSIVWIKNGLNLAIGTDWYDMEEDGTLVIKNIERESAGIYVCRAQNVFGEDTEAYEVIVQDSLVPDTPTNTVSVPEGETVDINCDIPHASTDKIRWYKSGVVIAVGKLTLYSVTRTDDGLYTCRVIDGARPRSATTKVVIGFKPRFTSVEEETVDFVHGADLKFLSCEAYGEPRPTSAIWKHDGETLSTTTMSYPLAMEYGATGTYECEVSNEFGSIRRTFTVSSRDCILDIKKDFPERQPIMFSPSLGWPVFDVTDGYMSIRHQGYFYVNCPSTFSNPNLPTASNLMVFCERDNIVKIYGKTYKFSDIQCKEEVKAQVSRTGIPCLKGDTETVKIGYKVFTEFIGVYEVCLDKRNNVPLFAKHKLSPDHTDSSNEAGWASSVLPHDFDVLYDCGNQAYDISSALGRGLSSGDSCCFGKRQLVNSRDLLPGVPTTAAYDYLNVIPHWSTCSTKNWEDVEQSVRDLVKAAGRDLMITTGTANPRHASSPAITLQDGSGSTQTAAPYLWKVVQDPAQQASLAIIQVNIPDLTDTEAESHVLCADICSSSISWLTPDNFHSADDGYIFCCAISDFERAFGYIGRFSPLMNYVLFDGNRMPEFYTKKK</sequence>
<evidence type="ECO:0000256" key="8">
    <source>
        <dbReference type="SAM" id="SignalP"/>
    </source>
</evidence>
<evidence type="ECO:0000313" key="12">
    <source>
        <dbReference type="Proteomes" id="UP001231518"/>
    </source>
</evidence>
<dbReference type="InterPro" id="IPR056861">
    <property type="entry name" value="HMCN1-like_VWA"/>
</dbReference>
<feature type="domain" description="Ig-like" evidence="10">
    <location>
        <begin position="1053"/>
        <end position="1138"/>
    </location>
</feature>
<dbReference type="SUPFAM" id="SSF54060">
    <property type="entry name" value="His-Me finger endonucleases"/>
    <property type="match status" value="1"/>
</dbReference>
<feature type="domain" description="VWFA" evidence="9">
    <location>
        <begin position="28"/>
        <end position="203"/>
    </location>
</feature>
<evidence type="ECO:0000259" key="10">
    <source>
        <dbReference type="PROSITE" id="PS50835"/>
    </source>
</evidence>
<feature type="signal peptide" evidence="8">
    <location>
        <begin position="1"/>
        <end position="21"/>
    </location>
</feature>
<dbReference type="CDD" id="cd00096">
    <property type="entry name" value="Ig"/>
    <property type="match status" value="6"/>
</dbReference>
<comment type="subcellular location">
    <subcellularLocation>
        <location evidence="1">Secreted</location>
    </subcellularLocation>
</comment>
<keyword evidence="2" id="KW-0964">Secreted</keyword>
<organism evidence="11 12">
    <name type="scientific">Mythimna separata</name>
    <name type="common">Oriental armyworm</name>
    <name type="synonym">Pseudaletia separata</name>
    <dbReference type="NCBI Taxonomy" id="271217"/>
    <lineage>
        <taxon>Eukaryota</taxon>
        <taxon>Metazoa</taxon>
        <taxon>Ecdysozoa</taxon>
        <taxon>Arthropoda</taxon>
        <taxon>Hexapoda</taxon>
        <taxon>Insecta</taxon>
        <taxon>Pterygota</taxon>
        <taxon>Neoptera</taxon>
        <taxon>Endopterygota</taxon>
        <taxon>Lepidoptera</taxon>
        <taxon>Glossata</taxon>
        <taxon>Ditrysia</taxon>
        <taxon>Noctuoidea</taxon>
        <taxon>Noctuidae</taxon>
        <taxon>Noctuinae</taxon>
        <taxon>Hadenini</taxon>
        <taxon>Mythimna</taxon>
    </lineage>
</organism>
<dbReference type="Proteomes" id="UP001231518">
    <property type="component" value="Chromosome 19"/>
</dbReference>
<feature type="domain" description="Ig-like" evidence="10">
    <location>
        <begin position="875"/>
        <end position="959"/>
    </location>
</feature>
<feature type="domain" description="Ig-like" evidence="10">
    <location>
        <begin position="785"/>
        <end position="870"/>
    </location>
</feature>
<reference evidence="11" key="1">
    <citation type="submission" date="2023-03" db="EMBL/GenBank/DDBJ databases">
        <title>Chromosome-level genomes of two armyworms, Mythimna separata and Mythimna loreyi, provide insights into the biosynthesis and reception of sex pheromones.</title>
        <authorList>
            <person name="Zhao H."/>
        </authorList>
    </citation>
    <scope>NUCLEOTIDE SEQUENCE</scope>
    <source>
        <strain evidence="11">BeijingLab</strain>
        <tissue evidence="11">Pupa</tissue>
    </source>
</reference>
<dbReference type="PRINTS" id="PR01832">
    <property type="entry name" value="VEGFRECEPTOR"/>
</dbReference>
<feature type="domain" description="Ig-like" evidence="10">
    <location>
        <begin position="606"/>
        <end position="693"/>
    </location>
</feature>
<evidence type="ECO:0000256" key="1">
    <source>
        <dbReference type="ARBA" id="ARBA00004613"/>
    </source>
</evidence>
<evidence type="ECO:0000256" key="2">
    <source>
        <dbReference type="ARBA" id="ARBA00022525"/>
    </source>
</evidence>
<comment type="caution">
    <text evidence="11">The sequence shown here is derived from an EMBL/GenBank/DDBJ whole genome shotgun (WGS) entry which is preliminary data.</text>
</comment>
<dbReference type="InterPro" id="IPR007110">
    <property type="entry name" value="Ig-like_dom"/>
</dbReference>
<dbReference type="Pfam" id="PF13895">
    <property type="entry name" value="Ig_2"/>
    <property type="match status" value="1"/>
</dbReference>
<keyword evidence="6" id="KW-0393">Immunoglobulin domain</keyword>
<dbReference type="GO" id="GO:0032991">
    <property type="term" value="C:protein-containing complex"/>
    <property type="evidence" value="ECO:0007669"/>
    <property type="project" value="UniProtKB-ARBA"/>
</dbReference>
<dbReference type="Gene3D" id="3.40.570.10">
    <property type="entry name" value="Extracellular Endonuclease, subunit A"/>
    <property type="match status" value="1"/>
</dbReference>
<dbReference type="GO" id="GO:0043005">
    <property type="term" value="C:neuron projection"/>
    <property type="evidence" value="ECO:0007669"/>
    <property type="project" value="TreeGrafter"/>
</dbReference>
<dbReference type="EMBL" id="JARGEI010000007">
    <property type="protein sequence ID" value="KAJ8728637.1"/>
    <property type="molecule type" value="Genomic_DNA"/>
</dbReference>
<proteinExistence type="predicted"/>
<dbReference type="InterPro" id="IPR051170">
    <property type="entry name" value="Neural/epithelial_adhesion"/>
</dbReference>
<dbReference type="PROSITE" id="PS50835">
    <property type="entry name" value="IG_LIKE"/>
    <property type="match status" value="12"/>
</dbReference>
<dbReference type="InterPro" id="IPR002035">
    <property type="entry name" value="VWF_A"/>
</dbReference>
<evidence type="ECO:0000256" key="3">
    <source>
        <dbReference type="ARBA" id="ARBA00022729"/>
    </source>
</evidence>
<dbReference type="PANTHER" id="PTHR12231">
    <property type="entry name" value="CTX-RELATED TYPE I TRANSMEMBRANE PROTEIN"/>
    <property type="match status" value="1"/>
</dbReference>
<dbReference type="InterPro" id="IPR013783">
    <property type="entry name" value="Ig-like_fold"/>
</dbReference>
<dbReference type="PROSITE" id="PS50234">
    <property type="entry name" value="VWFA"/>
    <property type="match status" value="1"/>
</dbReference>
<dbReference type="CDD" id="cd00198">
    <property type="entry name" value="vWFA"/>
    <property type="match status" value="1"/>
</dbReference>
<dbReference type="InterPro" id="IPR044925">
    <property type="entry name" value="His-Me_finger_sf"/>
</dbReference>
<keyword evidence="3 8" id="KW-0732">Signal</keyword>
<evidence type="ECO:0000259" key="9">
    <source>
        <dbReference type="PROSITE" id="PS50234"/>
    </source>
</evidence>
<keyword evidence="12" id="KW-1185">Reference proteome</keyword>
<dbReference type="InterPro" id="IPR036179">
    <property type="entry name" value="Ig-like_dom_sf"/>
</dbReference>
<evidence type="ECO:0000256" key="6">
    <source>
        <dbReference type="ARBA" id="ARBA00023319"/>
    </source>
</evidence>
<dbReference type="PANTHER" id="PTHR12231:SF253">
    <property type="entry name" value="DPR-INTERACTING PROTEIN ETA, ISOFORM B-RELATED"/>
    <property type="match status" value="1"/>
</dbReference>
<dbReference type="GO" id="GO:0016787">
    <property type="term" value="F:hydrolase activity"/>
    <property type="evidence" value="ECO:0007669"/>
    <property type="project" value="InterPro"/>
</dbReference>
<feature type="domain" description="Ig-like" evidence="10">
    <location>
        <begin position="417"/>
        <end position="506"/>
    </location>
</feature>
<feature type="domain" description="Ig-like" evidence="10">
    <location>
        <begin position="964"/>
        <end position="1049"/>
    </location>
</feature>
<evidence type="ECO:0000256" key="4">
    <source>
        <dbReference type="ARBA" id="ARBA00022737"/>
    </source>
</evidence>
<feature type="region of interest" description="Disordered" evidence="7">
    <location>
        <begin position="393"/>
        <end position="413"/>
    </location>
</feature>
<evidence type="ECO:0008006" key="13">
    <source>
        <dbReference type="Google" id="ProtNLM"/>
    </source>
</evidence>
<dbReference type="InterPro" id="IPR044929">
    <property type="entry name" value="DNA/RNA_non-sp_Endonuclease_sf"/>
</dbReference>
<dbReference type="Gene3D" id="3.40.50.410">
    <property type="entry name" value="von Willebrand factor, type A domain"/>
    <property type="match status" value="1"/>
</dbReference>
<evidence type="ECO:0000256" key="7">
    <source>
        <dbReference type="SAM" id="MobiDB-lite"/>
    </source>
</evidence>
<evidence type="ECO:0000313" key="11">
    <source>
        <dbReference type="EMBL" id="KAJ8728637.1"/>
    </source>
</evidence>
<dbReference type="SMART" id="SM00409">
    <property type="entry name" value="IG"/>
    <property type="match status" value="11"/>
</dbReference>